<sequence>MARSNGHQEDRNMQAVISSITAAGGERRIQGAMSGWKAATMAKEEILRRGCMLRRPLEGARTARGPSVERIDAVKFILKPARWVAVVAVVAVVAAGFWRAFGGLQWVRCMRWPFPVVQGEPKDGQRWQKMAKNGKRLVANDRTAGVSRTRGSQAFGRVEV</sequence>
<accession>A0A8E2JMB1</accession>
<gene>
    <name evidence="2" type="ORF">AOQ84DRAFT_443342</name>
</gene>
<proteinExistence type="predicted"/>
<feature type="transmembrane region" description="Helical" evidence="1">
    <location>
        <begin position="83"/>
        <end position="101"/>
    </location>
</feature>
<protein>
    <submittedName>
        <fullName evidence="2">Uncharacterized protein</fullName>
    </submittedName>
</protein>
<dbReference type="Proteomes" id="UP000250140">
    <property type="component" value="Unassembled WGS sequence"/>
</dbReference>
<evidence type="ECO:0000313" key="2">
    <source>
        <dbReference type="EMBL" id="OCL02459.1"/>
    </source>
</evidence>
<evidence type="ECO:0000313" key="3">
    <source>
        <dbReference type="Proteomes" id="UP000250140"/>
    </source>
</evidence>
<evidence type="ECO:0000256" key="1">
    <source>
        <dbReference type="SAM" id="Phobius"/>
    </source>
</evidence>
<keyword evidence="1" id="KW-1133">Transmembrane helix</keyword>
<keyword evidence="3" id="KW-1185">Reference proteome</keyword>
<dbReference type="AlphaFoldDB" id="A0A8E2JMB1"/>
<dbReference type="EMBL" id="KV750953">
    <property type="protein sequence ID" value="OCL02459.1"/>
    <property type="molecule type" value="Genomic_DNA"/>
</dbReference>
<name>A0A8E2JMB1_9PEZI</name>
<reference evidence="2 3" key="1">
    <citation type="journal article" date="2016" name="Nat. Commun.">
        <title>Ectomycorrhizal ecology is imprinted in the genome of the dominant symbiotic fungus Cenococcum geophilum.</title>
        <authorList>
            <consortium name="DOE Joint Genome Institute"/>
            <person name="Peter M."/>
            <person name="Kohler A."/>
            <person name="Ohm R.A."/>
            <person name="Kuo A."/>
            <person name="Krutzmann J."/>
            <person name="Morin E."/>
            <person name="Arend M."/>
            <person name="Barry K.W."/>
            <person name="Binder M."/>
            <person name="Choi C."/>
            <person name="Clum A."/>
            <person name="Copeland A."/>
            <person name="Grisel N."/>
            <person name="Haridas S."/>
            <person name="Kipfer T."/>
            <person name="LaButti K."/>
            <person name="Lindquist E."/>
            <person name="Lipzen A."/>
            <person name="Maire R."/>
            <person name="Meier B."/>
            <person name="Mihaltcheva S."/>
            <person name="Molinier V."/>
            <person name="Murat C."/>
            <person name="Poggeler S."/>
            <person name="Quandt C.A."/>
            <person name="Sperisen C."/>
            <person name="Tritt A."/>
            <person name="Tisserant E."/>
            <person name="Crous P.W."/>
            <person name="Henrissat B."/>
            <person name="Nehls U."/>
            <person name="Egli S."/>
            <person name="Spatafora J.W."/>
            <person name="Grigoriev I.V."/>
            <person name="Martin F.M."/>
        </authorList>
    </citation>
    <scope>NUCLEOTIDE SEQUENCE [LARGE SCALE GENOMIC DNA]</scope>
    <source>
        <strain evidence="2 3">CBS 207.34</strain>
    </source>
</reference>
<keyword evidence="1" id="KW-0472">Membrane</keyword>
<organism evidence="2 3">
    <name type="scientific">Glonium stellatum</name>
    <dbReference type="NCBI Taxonomy" id="574774"/>
    <lineage>
        <taxon>Eukaryota</taxon>
        <taxon>Fungi</taxon>
        <taxon>Dikarya</taxon>
        <taxon>Ascomycota</taxon>
        <taxon>Pezizomycotina</taxon>
        <taxon>Dothideomycetes</taxon>
        <taxon>Pleosporomycetidae</taxon>
        <taxon>Gloniales</taxon>
        <taxon>Gloniaceae</taxon>
        <taxon>Glonium</taxon>
    </lineage>
</organism>
<keyword evidence="1" id="KW-0812">Transmembrane</keyword>